<keyword evidence="2" id="KW-1185">Reference proteome</keyword>
<protein>
    <submittedName>
        <fullName evidence="1">Uncharacterized protein</fullName>
    </submittedName>
</protein>
<dbReference type="Proteomes" id="UP000053237">
    <property type="component" value="Unassembled WGS sequence"/>
</dbReference>
<accession>A0A024GEA4</accession>
<reference evidence="1 2" key="1">
    <citation type="submission" date="2012-05" db="EMBL/GenBank/DDBJ databases">
        <title>Recombination and specialization in a pathogen metapopulation.</title>
        <authorList>
            <person name="Gardiner A."/>
            <person name="Kemen E."/>
            <person name="Schultz-Larsen T."/>
            <person name="MacLean D."/>
            <person name="Van Oosterhout C."/>
            <person name="Jones J.D.G."/>
        </authorList>
    </citation>
    <scope>NUCLEOTIDE SEQUENCE [LARGE SCALE GENOMIC DNA]</scope>
    <source>
        <strain evidence="1 2">Ac Nc2</strain>
    </source>
</reference>
<comment type="caution">
    <text evidence="1">The sequence shown here is derived from an EMBL/GenBank/DDBJ whole genome shotgun (WGS) entry which is preliminary data.</text>
</comment>
<dbReference type="AlphaFoldDB" id="A0A024GEA4"/>
<name>A0A024GEA4_9STRA</name>
<organism evidence="1 2">
    <name type="scientific">Albugo candida</name>
    <dbReference type="NCBI Taxonomy" id="65357"/>
    <lineage>
        <taxon>Eukaryota</taxon>
        <taxon>Sar</taxon>
        <taxon>Stramenopiles</taxon>
        <taxon>Oomycota</taxon>
        <taxon>Peronosporomycetes</taxon>
        <taxon>Albuginales</taxon>
        <taxon>Albuginaceae</taxon>
        <taxon>Albugo</taxon>
    </lineage>
</organism>
<proteinExistence type="predicted"/>
<dbReference type="EMBL" id="CAIX01000075">
    <property type="protein sequence ID" value="CCI44671.1"/>
    <property type="molecule type" value="Genomic_DNA"/>
</dbReference>
<dbReference type="InParanoid" id="A0A024GEA4"/>
<evidence type="ECO:0000313" key="2">
    <source>
        <dbReference type="Proteomes" id="UP000053237"/>
    </source>
</evidence>
<evidence type="ECO:0000313" key="1">
    <source>
        <dbReference type="EMBL" id="CCI44671.1"/>
    </source>
</evidence>
<gene>
    <name evidence="1" type="ORF">BN9_054800</name>
</gene>
<sequence>MTCIHGSASVSRATLRYQIQIKTDYIVEAVPAFLTITFDFSFIRNNSTSMKQISAFFHLVLAWSILITRSSVNGCFLKEQIKCTVFPDDPFNYDCTPKPSIEIHTLKLLQKNVLQSPNKILGCSTFHIIFKGLQEYKISEGPLERSPIWMPERPIVIIGAI</sequence>